<evidence type="ECO:0000256" key="1">
    <source>
        <dbReference type="SAM" id="MobiDB-lite"/>
    </source>
</evidence>
<dbReference type="EMBL" id="JAQQWE010000001">
    <property type="protein sequence ID" value="KAK7967359.1"/>
    <property type="molecule type" value="Genomic_DNA"/>
</dbReference>
<dbReference type="GeneID" id="92070920"/>
<accession>A0ABR1QXI2</accession>
<proteinExistence type="predicted"/>
<feature type="compositionally biased region" description="Polar residues" evidence="1">
    <location>
        <begin position="271"/>
        <end position="280"/>
    </location>
</feature>
<feature type="compositionally biased region" description="Low complexity" evidence="1">
    <location>
        <begin position="152"/>
        <end position="169"/>
    </location>
</feature>
<feature type="compositionally biased region" description="Basic and acidic residues" evidence="1">
    <location>
        <begin position="203"/>
        <end position="224"/>
    </location>
</feature>
<keyword evidence="3" id="KW-1185">Reference proteome</keyword>
<dbReference type="RefSeq" id="XP_066706751.1">
    <property type="nucleotide sequence ID" value="XM_066837858.1"/>
</dbReference>
<reference evidence="2 3" key="1">
    <citation type="submission" date="2023-01" db="EMBL/GenBank/DDBJ databases">
        <title>Analysis of 21 Apiospora genomes using comparative genomics revels a genus with tremendous synthesis potential of carbohydrate active enzymes and secondary metabolites.</title>
        <authorList>
            <person name="Sorensen T."/>
        </authorList>
    </citation>
    <scope>NUCLEOTIDE SEQUENCE [LARGE SCALE GENOMIC DNA]</scope>
    <source>
        <strain evidence="2 3">CBS 24483</strain>
    </source>
</reference>
<feature type="region of interest" description="Disordered" evidence="1">
    <location>
        <begin position="138"/>
        <end position="282"/>
    </location>
</feature>
<evidence type="ECO:0000313" key="2">
    <source>
        <dbReference type="EMBL" id="KAK7967359.1"/>
    </source>
</evidence>
<name>A0ABR1QXI2_9PEZI</name>
<evidence type="ECO:0000313" key="3">
    <source>
        <dbReference type="Proteomes" id="UP001391051"/>
    </source>
</evidence>
<gene>
    <name evidence="2" type="ORF">PG986_001636</name>
</gene>
<protein>
    <submittedName>
        <fullName evidence="2">Uncharacterized protein</fullName>
    </submittedName>
</protein>
<organism evidence="2 3">
    <name type="scientific">Apiospora aurea</name>
    <dbReference type="NCBI Taxonomy" id="335848"/>
    <lineage>
        <taxon>Eukaryota</taxon>
        <taxon>Fungi</taxon>
        <taxon>Dikarya</taxon>
        <taxon>Ascomycota</taxon>
        <taxon>Pezizomycotina</taxon>
        <taxon>Sordariomycetes</taxon>
        <taxon>Xylariomycetidae</taxon>
        <taxon>Amphisphaeriales</taxon>
        <taxon>Apiosporaceae</taxon>
        <taxon>Apiospora</taxon>
    </lineage>
</organism>
<sequence length="322" mass="35844">MGGFGESVSALLDTYTRCLGLLKAFKGHDGPSDTSPYDPAVSKANARLRSSIRSDRSQIRKVYSSKLSRSGNELERGDAPSKAAIRRILNRLKAAIVNMLSMVKTQKPALDYESLMSLSSASRVDAIRTMEQLSLRLSSSSSLFREHRRPISESSRISNHSSSNSSSSSGKKPRRQPSRGTDSNVSGEGSRSRRHAAAASCDRAPEGKISRQKSPRKESHDSGPHHSRQSRSRSDKEDPDRRYDRHRISYMTMSSDSTKLGEMPRRRSRLVCSSDSSQVDGYNVRPVYPLHTYAPPAPAPKEKRGFLKRVFGGRARQQQEDY</sequence>
<comment type="caution">
    <text evidence="2">The sequence shown here is derived from an EMBL/GenBank/DDBJ whole genome shotgun (WGS) entry which is preliminary data.</text>
</comment>
<dbReference type="Proteomes" id="UP001391051">
    <property type="component" value="Unassembled WGS sequence"/>
</dbReference>
<feature type="compositionally biased region" description="Basic and acidic residues" evidence="1">
    <location>
        <begin position="232"/>
        <end position="247"/>
    </location>
</feature>
<feature type="compositionally biased region" description="Polar residues" evidence="1">
    <location>
        <begin position="178"/>
        <end position="189"/>
    </location>
</feature>